<gene>
    <name evidence="1" type="ORF">H4R21_006096</name>
</gene>
<sequence length="283" mass="29905">MELPNCTQLPTSIELPADFLATERRPSLPIFGVAGPDVASAPPLASATPVPPALDPSAYLATAATAANVFWPMDTAGLLPDISAVDVLPLPTVSQPGVGLPKLVTLDLAAQPSIPRRRSMPVISMTTSPDPPLQVCLALMSPAAAVPCQPVPAMLCPLTSWLPALSDTATTGTKRRREAHGAVPADTKRSRVADGEADKGTAKRPTKTPKPARFVCMLCGKTFARPSSLATHSLTHTGEKPHRCEFPGCGKSFSVISNMRRHQRTHDNPNPNPPRRRTQAASC</sequence>
<evidence type="ECO:0000313" key="2">
    <source>
        <dbReference type="Proteomes" id="UP001140087"/>
    </source>
</evidence>
<accession>A0ACC1KPY1</accession>
<name>A0ACC1KPY1_9FUNG</name>
<feature type="non-terminal residue" evidence="1">
    <location>
        <position position="283"/>
    </location>
</feature>
<reference evidence="1" key="1">
    <citation type="submission" date="2022-07" db="EMBL/GenBank/DDBJ databases">
        <title>Phylogenomic reconstructions and comparative analyses of Kickxellomycotina fungi.</title>
        <authorList>
            <person name="Reynolds N.K."/>
            <person name="Stajich J.E."/>
            <person name="Barry K."/>
            <person name="Grigoriev I.V."/>
            <person name="Crous P."/>
            <person name="Smith M.E."/>
        </authorList>
    </citation>
    <scope>NUCLEOTIDE SEQUENCE</scope>
    <source>
        <strain evidence="1">BCRC 34780</strain>
    </source>
</reference>
<organism evidence="1 2">
    <name type="scientific">Coemansia helicoidea</name>
    <dbReference type="NCBI Taxonomy" id="1286919"/>
    <lineage>
        <taxon>Eukaryota</taxon>
        <taxon>Fungi</taxon>
        <taxon>Fungi incertae sedis</taxon>
        <taxon>Zoopagomycota</taxon>
        <taxon>Kickxellomycotina</taxon>
        <taxon>Kickxellomycetes</taxon>
        <taxon>Kickxellales</taxon>
        <taxon>Kickxellaceae</taxon>
        <taxon>Coemansia</taxon>
    </lineage>
</organism>
<comment type="caution">
    <text evidence="1">The sequence shown here is derived from an EMBL/GenBank/DDBJ whole genome shotgun (WGS) entry which is preliminary data.</text>
</comment>
<protein>
    <submittedName>
        <fullName evidence="1">Uncharacterized protein</fullName>
    </submittedName>
</protein>
<dbReference type="Proteomes" id="UP001140087">
    <property type="component" value="Unassembled WGS sequence"/>
</dbReference>
<evidence type="ECO:0000313" key="1">
    <source>
        <dbReference type="EMBL" id="KAJ2792934.1"/>
    </source>
</evidence>
<proteinExistence type="predicted"/>
<keyword evidence="2" id="KW-1185">Reference proteome</keyword>
<dbReference type="EMBL" id="JANBUN010003076">
    <property type="protein sequence ID" value="KAJ2792934.1"/>
    <property type="molecule type" value="Genomic_DNA"/>
</dbReference>